<reference evidence="2" key="1">
    <citation type="journal article" date="2019" name="Int. J. Syst. Evol. Microbiol.">
        <title>The Global Catalogue of Microorganisms (GCM) 10K type strain sequencing project: providing services to taxonomists for standard genome sequencing and annotation.</title>
        <authorList>
            <consortium name="The Broad Institute Genomics Platform"/>
            <consortium name="The Broad Institute Genome Sequencing Center for Infectious Disease"/>
            <person name="Wu L."/>
            <person name="Ma J."/>
        </authorList>
    </citation>
    <scope>NUCLEOTIDE SEQUENCE [LARGE SCALE GENOMIC DNA]</scope>
    <source>
        <strain evidence="2">CGMCC 1.16275</strain>
    </source>
</reference>
<organism evidence="1 2">
    <name type="scientific">Rhodocista pekingensis</name>
    <dbReference type="NCBI Taxonomy" id="201185"/>
    <lineage>
        <taxon>Bacteria</taxon>
        <taxon>Pseudomonadati</taxon>
        <taxon>Pseudomonadota</taxon>
        <taxon>Alphaproteobacteria</taxon>
        <taxon>Rhodospirillales</taxon>
        <taxon>Azospirillaceae</taxon>
        <taxon>Rhodocista</taxon>
    </lineage>
</organism>
<dbReference type="EMBL" id="JBHTCM010000028">
    <property type="protein sequence ID" value="MFC7335192.1"/>
    <property type="molecule type" value="Genomic_DNA"/>
</dbReference>
<sequence>MGVIYVARSAKLSDWASDVGLSKHVFKVGITDEVPAELAARGWAGETDWTIVKKQDAGDLTEEEAVERLSRKDKMVDPAYYPRLKGTVGVFKVPPTHVTNHIVIARAMAGEDERADIKLKTADFAAYLIANALR</sequence>
<evidence type="ECO:0000313" key="1">
    <source>
        <dbReference type="EMBL" id="MFC7335192.1"/>
    </source>
</evidence>
<keyword evidence="2" id="KW-1185">Reference proteome</keyword>
<proteinExistence type="predicted"/>
<dbReference type="Proteomes" id="UP001596456">
    <property type="component" value="Unassembled WGS sequence"/>
</dbReference>
<dbReference type="RefSeq" id="WP_377360729.1">
    <property type="nucleotide sequence ID" value="NZ_JBHTCM010000028.1"/>
</dbReference>
<accession>A0ABW2L145</accession>
<gene>
    <name evidence="1" type="ORF">ACFQPS_18635</name>
</gene>
<protein>
    <submittedName>
        <fullName evidence="1">Uncharacterized protein</fullName>
    </submittedName>
</protein>
<evidence type="ECO:0000313" key="2">
    <source>
        <dbReference type="Proteomes" id="UP001596456"/>
    </source>
</evidence>
<comment type="caution">
    <text evidence="1">The sequence shown here is derived from an EMBL/GenBank/DDBJ whole genome shotgun (WGS) entry which is preliminary data.</text>
</comment>
<name>A0ABW2L145_9PROT</name>